<organism evidence="3 4">
    <name type="scientific">Xylaria flabelliformis</name>
    <dbReference type="NCBI Taxonomy" id="2512241"/>
    <lineage>
        <taxon>Eukaryota</taxon>
        <taxon>Fungi</taxon>
        <taxon>Dikarya</taxon>
        <taxon>Ascomycota</taxon>
        <taxon>Pezizomycotina</taxon>
        <taxon>Sordariomycetes</taxon>
        <taxon>Xylariomycetidae</taxon>
        <taxon>Xylariales</taxon>
        <taxon>Xylariaceae</taxon>
        <taxon>Xylaria</taxon>
    </lineage>
</organism>
<proteinExistence type="predicted"/>
<dbReference type="AlphaFoldDB" id="A0A553HJE6"/>
<feature type="compositionally biased region" description="Polar residues" evidence="1">
    <location>
        <begin position="1"/>
        <end position="13"/>
    </location>
</feature>
<reference evidence="4" key="1">
    <citation type="submission" date="2019-06" db="EMBL/GenBank/DDBJ databases">
        <title>Draft genome sequence of the griseofulvin-producing fungus Xylaria cubensis strain G536.</title>
        <authorList>
            <person name="Mead M.E."/>
            <person name="Raja H.A."/>
            <person name="Steenwyk J.L."/>
            <person name="Knowles S.L."/>
            <person name="Oberlies N.H."/>
            <person name="Rokas A."/>
        </authorList>
    </citation>
    <scope>NUCLEOTIDE SEQUENCE [LARGE SCALE GENOMIC DNA]</scope>
    <source>
        <strain evidence="4">G536</strain>
    </source>
</reference>
<dbReference type="SUPFAM" id="SSF143990">
    <property type="entry name" value="YbiA-like"/>
    <property type="match status" value="2"/>
</dbReference>
<sequence length="235" mass="26559">MPPTSRTPTNTPLSPDPESGPIYFWRPGEPTTGFLSQWYASVPFRDRDRDPSSSSSKIYATAEHYMMHHKALLFNDAEIAEAILAVPAPSPKETKSLGRAVRNFDQAVWERERERIVREGSWCKFNLPVVEEDDGKLEGKDGEAREKRERIWSLGDGEDAPVMRAARFRDVLLATGTRELVEASPFDRIWGIGFGAKEAGKRRGKWGLNLLGKCLMEVREELRREAEAAEAERGK</sequence>
<gene>
    <name evidence="3" type="ORF">FHL15_011028</name>
</gene>
<dbReference type="InterPro" id="IPR012816">
    <property type="entry name" value="NADAR"/>
</dbReference>
<dbReference type="CDD" id="cd15457">
    <property type="entry name" value="NADAR"/>
    <property type="match status" value="1"/>
</dbReference>
<protein>
    <recommendedName>
        <fullName evidence="2">NADAR domain-containing protein</fullName>
    </recommendedName>
</protein>
<keyword evidence="4" id="KW-1185">Reference proteome</keyword>
<dbReference type="STRING" id="2512241.A0A553HJE6"/>
<name>A0A553HJE6_9PEZI</name>
<dbReference type="Proteomes" id="UP000319160">
    <property type="component" value="Unassembled WGS sequence"/>
</dbReference>
<dbReference type="EMBL" id="VFLP01000101">
    <property type="protein sequence ID" value="TRX88078.1"/>
    <property type="molecule type" value="Genomic_DNA"/>
</dbReference>
<comment type="caution">
    <text evidence="3">The sequence shown here is derived from an EMBL/GenBank/DDBJ whole genome shotgun (WGS) entry which is preliminary data.</text>
</comment>
<dbReference type="Pfam" id="PF08719">
    <property type="entry name" value="NADAR"/>
    <property type="match status" value="1"/>
</dbReference>
<feature type="region of interest" description="Disordered" evidence="1">
    <location>
        <begin position="1"/>
        <end position="22"/>
    </location>
</feature>
<dbReference type="Gene3D" id="1.10.357.40">
    <property type="entry name" value="YbiA-like"/>
    <property type="match status" value="1"/>
</dbReference>
<evidence type="ECO:0000259" key="2">
    <source>
        <dbReference type="Pfam" id="PF08719"/>
    </source>
</evidence>
<evidence type="ECO:0000256" key="1">
    <source>
        <dbReference type="SAM" id="MobiDB-lite"/>
    </source>
</evidence>
<evidence type="ECO:0000313" key="4">
    <source>
        <dbReference type="Proteomes" id="UP000319160"/>
    </source>
</evidence>
<dbReference type="OrthoDB" id="206452at2759"/>
<accession>A0A553HJE6</accession>
<dbReference type="InterPro" id="IPR037238">
    <property type="entry name" value="YbiA-like_sf"/>
</dbReference>
<feature type="domain" description="NADAR" evidence="2">
    <location>
        <begin position="23"/>
        <end position="223"/>
    </location>
</feature>
<evidence type="ECO:0000313" key="3">
    <source>
        <dbReference type="EMBL" id="TRX88078.1"/>
    </source>
</evidence>